<dbReference type="KEGG" id="ccan:109682791"/>
<dbReference type="InterPro" id="IPR000488">
    <property type="entry name" value="Death_dom"/>
</dbReference>
<dbReference type="OrthoDB" id="9408020at2759"/>
<evidence type="ECO:0000256" key="23">
    <source>
        <dbReference type="SAM" id="Phobius"/>
    </source>
</evidence>
<comment type="subcellular location">
    <subcellularLocation>
        <location evidence="1">Cell membrane</location>
        <topology evidence="1">Single-pass type I membrane protein</topology>
    </subcellularLocation>
    <subcellularLocation>
        <location evidence="2">Golgi apparatus membrane</location>
        <topology evidence="2">Single-pass type I membrane protein</topology>
    </subcellularLocation>
</comment>
<gene>
    <name evidence="27" type="primary">TNFRSF1A</name>
    <name evidence="29" type="synonym">Tnfrsf1a</name>
</gene>
<evidence type="ECO:0000256" key="15">
    <source>
        <dbReference type="ARBA" id="ARBA00030825"/>
    </source>
</evidence>
<evidence type="ECO:0000256" key="7">
    <source>
        <dbReference type="ARBA" id="ARBA00022729"/>
    </source>
</evidence>
<evidence type="ECO:0000313" key="28">
    <source>
        <dbReference type="Proteomes" id="UP001732720"/>
    </source>
</evidence>
<evidence type="ECO:0000256" key="18">
    <source>
        <dbReference type="ARBA" id="ARBA00031785"/>
    </source>
</evidence>
<proteinExistence type="predicted"/>
<feature type="chain" id="PRO_5044570969" description="Tumor necrosis factor receptor superfamily member 1A" evidence="24">
    <location>
        <begin position="30"/>
        <end position="446"/>
    </location>
</feature>
<evidence type="ECO:0000256" key="13">
    <source>
        <dbReference type="ARBA" id="ARBA00023170"/>
    </source>
</evidence>
<dbReference type="GeneID" id="109682791"/>
<dbReference type="InterPro" id="IPR020419">
    <property type="entry name" value="TNFR_1A"/>
</dbReference>
<keyword evidence="9 23" id="KW-1133">Transmembrane helix</keyword>
<dbReference type="RefSeq" id="XP_020013828.1">
    <property type="nucleotide sequence ID" value="XM_020158239.1"/>
</dbReference>
<evidence type="ECO:0000256" key="19">
    <source>
        <dbReference type="ARBA" id="ARBA00059146"/>
    </source>
</evidence>
<dbReference type="FunFam" id="2.10.50.10:FF:000025">
    <property type="entry name" value="Tumor necrosis factor receptor superfamily member 1A"/>
    <property type="match status" value="1"/>
</dbReference>
<keyword evidence="10" id="KW-0333">Golgi apparatus</keyword>
<dbReference type="PROSITE" id="PS50050">
    <property type="entry name" value="TNFR_NGFR_2"/>
    <property type="match status" value="3"/>
</dbReference>
<evidence type="ECO:0000256" key="2">
    <source>
        <dbReference type="ARBA" id="ARBA00004614"/>
    </source>
</evidence>
<evidence type="ECO:0000256" key="16">
    <source>
        <dbReference type="ARBA" id="ARBA00031535"/>
    </source>
</evidence>
<reference evidence="29" key="2">
    <citation type="submission" date="2025-04" db="UniProtKB">
        <authorList>
            <consortium name="RefSeq"/>
        </authorList>
    </citation>
    <scope>IDENTIFICATION</scope>
    <source>
        <tissue evidence="29">Leukocyte</tissue>
    </source>
</reference>
<dbReference type="GO" id="GO:0009986">
    <property type="term" value="C:cell surface"/>
    <property type="evidence" value="ECO:0007669"/>
    <property type="project" value="UniProtKB-ARBA"/>
</dbReference>
<dbReference type="PANTHER" id="PTHR46861">
    <property type="entry name" value="TUMOR NECROSIS FACTOR RECEPTOR SUPERFAMILY MEMBER 1A"/>
    <property type="match status" value="1"/>
</dbReference>
<dbReference type="PANTHER" id="PTHR46861:SF1">
    <property type="entry name" value="TUMOR NECROSIS FACTOR RECEPTOR SUPERFAMILY MEMBER 1A"/>
    <property type="match status" value="1"/>
</dbReference>
<evidence type="ECO:0000256" key="17">
    <source>
        <dbReference type="ARBA" id="ARBA00031548"/>
    </source>
</evidence>
<feature type="repeat" description="TNFR-Cys" evidence="22">
    <location>
        <begin position="126"/>
        <end position="166"/>
    </location>
</feature>
<dbReference type="PROSITE" id="PS00652">
    <property type="entry name" value="TNFR_NGFR_1"/>
    <property type="match status" value="2"/>
</dbReference>
<evidence type="ECO:0000256" key="5">
    <source>
        <dbReference type="ARBA" id="ARBA00022692"/>
    </source>
</evidence>
<organism evidence="27">
    <name type="scientific">Castor canadensis</name>
    <name type="common">American beaver</name>
    <dbReference type="NCBI Taxonomy" id="51338"/>
    <lineage>
        <taxon>Eukaryota</taxon>
        <taxon>Metazoa</taxon>
        <taxon>Chordata</taxon>
        <taxon>Craniata</taxon>
        <taxon>Vertebrata</taxon>
        <taxon>Euteleostomi</taxon>
        <taxon>Mammalia</taxon>
        <taxon>Eutheria</taxon>
        <taxon>Euarchontoglires</taxon>
        <taxon>Glires</taxon>
        <taxon>Rodentia</taxon>
        <taxon>Castorimorpha</taxon>
        <taxon>Castoridae</taxon>
        <taxon>Castor</taxon>
    </lineage>
</organism>
<dbReference type="CDD" id="cd08313">
    <property type="entry name" value="Death_TNFR1"/>
    <property type="match status" value="1"/>
</dbReference>
<evidence type="ECO:0000256" key="9">
    <source>
        <dbReference type="ARBA" id="ARBA00022989"/>
    </source>
</evidence>
<dbReference type="GO" id="GO:0006954">
    <property type="term" value="P:inflammatory response"/>
    <property type="evidence" value="ECO:0007669"/>
    <property type="project" value="InterPro"/>
</dbReference>
<feature type="domain" description="TNFR-Cys" evidence="26">
    <location>
        <begin position="43"/>
        <end position="81"/>
    </location>
</feature>
<dbReference type="SUPFAM" id="SSF47986">
    <property type="entry name" value="DEATH domain"/>
    <property type="match status" value="1"/>
</dbReference>
<dbReference type="GO" id="GO:0043120">
    <property type="term" value="F:tumor necrosis factor binding"/>
    <property type="evidence" value="ECO:0007669"/>
    <property type="project" value="TreeGrafter"/>
</dbReference>
<dbReference type="SMART" id="SM00005">
    <property type="entry name" value="DEATH"/>
    <property type="match status" value="1"/>
</dbReference>
<keyword evidence="11 23" id="KW-0472">Membrane</keyword>
<keyword evidence="7 24" id="KW-0732">Signal</keyword>
<evidence type="ECO:0000256" key="4">
    <source>
        <dbReference type="ARBA" id="ARBA00022475"/>
    </source>
</evidence>
<accession>A0A250YI95</accession>
<feature type="disulfide bond" evidence="22">
    <location>
        <begin position="59"/>
        <end position="72"/>
    </location>
</feature>
<dbReference type="SMART" id="SM00208">
    <property type="entry name" value="TNFR"/>
    <property type="match status" value="4"/>
</dbReference>
<feature type="repeat" description="TNFR-Cys" evidence="22">
    <location>
        <begin position="83"/>
        <end position="125"/>
    </location>
</feature>
<comment type="caution">
    <text evidence="22">Lacks conserved residue(s) required for the propagation of feature annotation.</text>
</comment>
<dbReference type="GO" id="GO:0045121">
    <property type="term" value="C:membrane raft"/>
    <property type="evidence" value="ECO:0007669"/>
    <property type="project" value="TreeGrafter"/>
</dbReference>
<dbReference type="FunFam" id="2.10.50.10:FF:000020">
    <property type="entry name" value="Tumor necrosis factor receptor superfamily member 1A"/>
    <property type="match status" value="1"/>
</dbReference>
<dbReference type="CTD" id="7132"/>
<dbReference type="GO" id="GO:0043235">
    <property type="term" value="C:receptor complex"/>
    <property type="evidence" value="ECO:0007669"/>
    <property type="project" value="TreeGrafter"/>
</dbReference>
<keyword evidence="28" id="KW-1185">Reference proteome</keyword>
<keyword evidence="6" id="KW-0053">Apoptosis</keyword>
<evidence type="ECO:0000256" key="22">
    <source>
        <dbReference type="PROSITE-ProRule" id="PRU00206"/>
    </source>
</evidence>
<evidence type="ECO:0000256" key="1">
    <source>
        <dbReference type="ARBA" id="ARBA00004251"/>
    </source>
</evidence>
<evidence type="ECO:0000256" key="11">
    <source>
        <dbReference type="ARBA" id="ARBA00023136"/>
    </source>
</evidence>
<dbReference type="GO" id="GO:0005886">
    <property type="term" value="C:plasma membrane"/>
    <property type="evidence" value="ECO:0007669"/>
    <property type="project" value="UniProtKB-SubCell"/>
</dbReference>
<dbReference type="Gene3D" id="1.10.533.10">
    <property type="entry name" value="Death Domain, Fas"/>
    <property type="match status" value="1"/>
</dbReference>
<evidence type="ECO:0000259" key="26">
    <source>
        <dbReference type="PROSITE" id="PS50050"/>
    </source>
</evidence>
<dbReference type="Pfam" id="PF00020">
    <property type="entry name" value="TNFR_c6"/>
    <property type="match status" value="2"/>
</dbReference>
<dbReference type="PRINTS" id="PR01918">
    <property type="entry name" value="TNFACTORR1A"/>
</dbReference>
<reference evidence="27" key="1">
    <citation type="journal article" date="2017" name="G3 (Bethesda)">
        <title>De Novo Genome and Transcriptome Assembly of the Canadian Beaver (Castor canadensis).</title>
        <authorList>
            <person name="Lok S."/>
            <person name="Paton T.A."/>
            <person name="Wang Z."/>
            <person name="Kaur G."/>
            <person name="Walker S."/>
            <person name="Yuen R.K."/>
            <person name="Sung W.W."/>
            <person name="Whitney J."/>
            <person name="Buchanan J.A."/>
            <person name="Trost B."/>
            <person name="Singh N."/>
            <person name="Apresto B."/>
            <person name="Chen N."/>
            <person name="Coole M."/>
            <person name="Dawson T.J."/>
            <person name="Ho K.Y."/>
            <person name="Hu Z."/>
            <person name="Pullenayegum S."/>
            <person name="Samler K."/>
            <person name="Shipstone A."/>
            <person name="Tsoi F."/>
            <person name="Wang T."/>
            <person name="Pereira S.L."/>
            <person name="Rostami P."/>
            <person name="Ryan C.A."/>
            <person name="Tong A.H."/>
            <person name="Ng K."/>
            <person name="Sundaravadanam Y."/>
            <person name="Simpson J.T."/>
            <person name="Lim B.K."/>
            <person name="Engstrom M.D."/>
            <person name="Dutton C.J."/>
            <person name="Kerr K.C."/>
            <person name="Franke M."/>
            <person name="Rapley W."/>
            <person name="Wintle R.F."/>
            <person name="Scherer S.W."/>
        </authorList>
    </citation>
    <scope>NUCLEOTIDE SEQUENCE</scope>
    <source>
        <strain evidence="27">Ward</strain>
        <tissue evidence="27">Leukocyte</tissue>
    </source>
</reference>
<name>A0A250YI95_CASCN</name>
<dbReference type="GO" id="GO:0050793">
    <property type="term" value="P:regulation of developmental process"/>
    <property type="evidence" value="ECO:0007669"/>
    <property type="project" value="UniProtKB-ARBA"/>
</dbReference>
<dbReference type="GO" id="GO:0005031">
    <property type="term" value="F:tumor necrosis factor receptor activity"/>
    <property type="evidence" value="ECO:0007669"/>
    <property type="project" value="InterPro"/>
</dbReference>
<dbReference type="AlphaFoldDB" id="A0A250YI95"/>
<dbReference type="SUPFAM" id="SSF57586">
    <property type="entry name" value="TNF receptor-like"/>
    <property type="match status" value="3"/>
</dbReference>
<evidence type="ECO:0000256" key="21">
    <source>
        <dbReference type="ARBA" id="ARBA00081281"/>
    </source>
</evidence>
<evidence type="ECO:0000256" key="12">
    <source>
        <dbReference type="ARBA" id="ARBA00023157"/>
    </source>
</evidence>
<keyword evidence="13 27" id="KW-0675">Receptor</keyword>
<keyword evidence="8" id="KW-0677">Repeat</keyword>
<comment type="function">
    <text evidence="19">Receptor for TNFSF2/TNF-alpha and homotrimeric TNFSF1/lymphotoxin-alpha. The adapter molecule FADD recruits caspase-8 to the activated receptor. The resulting death-inducing signaling complex (DISC) performs caspase-8 proteolytic activation which initiates the subsequent cascade of caspases (aspartate-specific cysteine proteases) mediating apoptosis.</text>
</comment>
<dbReference type="GO" id="GO:0051239">
    <property type="term" value="P:regulation of multicellular organismal process"/>
    <property type="evidence" value="ECO:0007669"/>
    <property type="project" value="UniProtKB-ARBA"/>
</dbReference>
<dbReference type="Pfam" id="PF00531">
    <property type="entry name" value="Death"/>
    <property type="match status" value="1"/>
</dbReference>
<dbReference type="InterPro" id="IPR033994">
    <property type="entry name" value="TNFRSF1A_death"/>
</dbReference>
<dbReference type="EMBL" id="GFFW01001477">
    <property type="protein sequence ID" value="JAV43311.1"/>
    <property type="molecule type" value="Transcribed_RNA"/>
</dbReference>
<dbReference type="Proteomes" id="UP001732720">
    <property type="component" value="Chromosome 6"/>
</dbReference>
<dbReference type="GO" id="GO:0006915">
    <property type="term" value="P:apoptotic process"/>
    <property type="evidence" value="ECO:0007669"/>
    <property type="project" value="UniProtKB-KW"/>
</dbReference>
<dbReference type="Gene3D" id="2.10.50.10">
    <property type="entry name" value="Tumor Necrosis Factor Receptor, subunit A, domain 2"/>
    <property type="match status" value="2"/>
</dbReference>
<feature type="repeat" description="TNFR-Cys" evidence="22">
    <location>
        <begin position="43"/>
        <end position="81"/>
    </location>
</feature>
<sequence>MGLPTVPGLLLPLVLLALLVGIHLSGVIGLVPPLGDREKRDSLCPQGKYSHPQNNSICCTKCHKGTYLHNDCPGPGMDTDCRECERGTFTASENHLPRCLSCSMCRKEMSQVEISPCTVDQDTVCGCRKNQFRDYLSGKHFKCTDCSLCLNGTVTIPCQERQNTVCTCHAGFFLKANECVSCSNCKENQECQKLCLILPPEHVKSQNSGTTVLLPLVIVFGVCLLSFLFVGLMCRYPRWKPKLYSIICGTSVPVKEGELEGINTKPPASAPSFSTPLDFGSSPSFPSIPSSPLTYSPTFTPTDWPWAVPSALREVASPYQRADPILPPVLTSTPIPNPVQKWEDSVQMQRPDDPAMLYAVVDGVPPTRWKEFMRRLGLKEHEIERLELQNGRCLREAHYSMLEAWRRQTPHREATLDLLDRVLVDMDLLGCLENIRETLRAQGHLR</sequence>
<comment type="subunit">
    <text evidence="20">Binding of TNF to the extracellular domain leads to homotrimerization. The aggregated death domains provide a novel molecular interface that interacts specifically with the death domain of TRADD. Various TRADD-interacting proteins such as TRAFS, RIPK1 and possibly FADD, are recruited to the complex by their association with TRADD. This complex activates at least two distinct signaling cascades, apoptosis and NF-kappa-B signaling. Interacts with BAG4, BABAM2, FEM1B, GRB2, SQSTM1 and TRPC4AP. Interacts with DAB2IP. Interacts directly with NOL3 (via CARD domain); inhibits TNF-signaling pathway. Interacts with SH3RF2, TRADD and RIPK1. SH3RF2 facilitates the recruitment of RIPK1 and TRADD to TNFRSF1A in a TNF-alpha-dependent process. Interacts with PGLYRP1; this interaction is important for cell death induction. Interacts (via death domain) with MADD (via death domain).</text>
</comment>
<feature type="domain" description="TNFR-Cys" evidence="26">
    <location>
        <begin position="126"/>
        <end position="166"/>
    </location>
</feature>
<keyword evidence="14" id="KW-0325">Glycoprotein</keyword>
<feature type="transmembrane region" description="Helical" evidence="23">
    <location>
        <begin position="212"/>
        <end position="234"/>
    </location>
</feature>
<evidence type="ECO:0000256" key="24">
    <source>
        <dbReference type="SAM" id="SignalP"/>
    </source>
</evidence>
<dbReference type="GO" id="GO:0010557">
    <property type="term" value="P:positive regulation of macromolecule biosynthetic process"/>
    <property type="evidence" value="ECO:0007669"/>
    <property type="project" value="UniProtKB-ARBA"/>
</dbReference>
<keyword evidence="4" id="KW-1003">Cell membrane</keyword>
<dbReference type="GO" id="GO:0006693">
    <property type="term" value="P:prostaglandin metabolic process"/>
    <property type="evidence" value="ECO:0007669"/>
    <property type="project" value="InterPro"/>
</dbReference>
<dbReference type="PROSITE" id="PS50017">
    <property type="entry name" value="DEATH_DOMAIN"/>
    <property type="match status" value="1"/>
</dbReference>
<evidence type="ECO:0000313" key="27">
    <source>
        <dbReference type="EMBL" id="JAV43311.1"/>
    </source>
</evidence>
<keyword evidence="5 23" id="KW-0812">Transmembrane</keyword>
<dbReference type="InterPro" id="IPR033993">
    <property type="entry name" value="TNFRSF1A_N"/>
</dbReference>
<dbReference type="InterPro" id="IPR001368">
    <property type="entry name" value="TNFR/NGFR_Cys_rich_reg"/>
</dbReference>
<evidence type="ECO:0000256" key="14">
    <source>
        <dbReference type="ARBA" id="ARBA00023180"/>
    </source>
</evidence>
<keyword evidence="12 22" id="KW-1015">Disulfide bond</keyword>
<evidence type="ECO:0000256" key="20">
    <source>
        <dbReference type="ARBA" id="ARBA00064649"/>
    </source>
</evidence>
<protein>
    <recommendedName>
        <fullName evidence="3">Tumor necrosis factor receptor superfamily member 1A</fullName>
    </recommendedName>
    <alternativeName>
        <fullName evidence="18">Tumor necrosis factor receptor 1</fullName>
    </alternativeName>
    <alternativeName>
        <fullName evidence="15">Tumor necrosis factor receptor type I</fullName>
    </alternativeName>
    <alternativeName>
        <fullName evidence="16">p55</fullName>
    </alternativeName>
    <alternativeName>
        <fullName evidence="17 21">p60</fullName>
    </alternativeName>
</protein>
<feature type="disulfide bond" evidence="22">
    <location>
        <begin position="84"/>
        <end position="99"/>
    </location>
</feature>
<dbReference type="FunFam" id="1.10.533.10:FF:000044">
    <property type="entry name" value="Tumor necrosis factor receptor superfamily member 1A"/>
    <property type="match status" value="1"/>
</dbReference>
<dbReference type="CDD" id="cd10576">
    <property type="entry name" value="TNFRSF1A"/>
    <property type="match status" value="1"/>
</dbReference>
<evidence type="ECO:0000256" key="3">
    <source>
        <dbReference type="ARBA" id="ARBA00016302"/>
    </source>
</evidence>
<evidence type="ECO:0000259" key="25">
    <source>
        <dbReference type="PROSITE" id="PS50017"/>
    </source>
</evidence>
<evidence type="ECO:0000313" key="29">
    <source>
        <dbReference type="RefSeq" id="XP_020013828.1"/>
    </source>
</evidence>
<dbReference type="GO" id="GO:0010468">
    <property type="term" value="P:regulation of gene expression"/>
    <property type="evidence" value="ECO:0007669"/>
    <property type="project" value="UniProtKB-ARBA"/>
</dbReference>
<dbReference type="InterPro" id="IPR011029">
    <property type="entry name" value="DEATH-like_dom_sf"/>
</dbReference>
<feature type="domain" description="TNFR-Cys" evidence="26">
    <location>
        <begin position="83"/>
        <end position="125"/>
    </location>
</feature>
<feature type="signal peptide" evidence="24">
    <location>
        <begin position="1"/>
        <end position="29"/>
    </location>
</feature>
<feature type="domain" description="Death" evidence="25">
    <location>
        <begin position="354"/>
        <end position="439"/>
    </location>
</feature>
<evidence type="ECO:0000256" key="8">
    <source>
        <dbReference type="ARBA" id="ARBA00022737"/>
    </source>
</evidence>
<evidence type="ECO:0000256" key="6">
    <source>
        <dbReference type="ARBA" id="ARBA00022703"/>
    </source>
</evidence>
<dbReference type="GO" id="GO:0000139">
    <property type="term" value="C:Golgi membrane"/>
    <property type="evidence" value="ECO:0007669"/>
    <property type="project" value="UniProtKB-SubCell"/>
</dbReference>
<dbReference type="InterPro" id="IPR052493">
    <property type="entry name" value="TNFRSF1A"/>
</dbReference>
<evidence type="ECO:0000256" key="10">
    <source>
        <dbReference type="ARBA" id="ARBA00023034"/>
    </source>
</evidence>